<reference evidence="1" key="1">
    <citation type="submission" date="2013-03" db="EMBL/GenBank/DDBJ databases">
        <title>Draft genome sequence of the hydrogen-ethanol-producing anaerobic alkalithermophilic Caloramator celere.</title>
        <authorList>
            <person name="Ciranna A."/>
            <person name="Larjo A."/>
            <person name="Kivisto A."/>
            <person name="Santala V."/>
            <person name="Roos C."/>
            <person name="Karp M."/>
        </authorList>
    </citation>
    <scope>NUCLEOTIDE SEQUENCE [LARGE SCALE GENOMIC DNA]</scope>
    <source>
        <strain evidence="1">DSM 8682</strain>
    </source>
</reference>
<protein>
    <submittedName>
        <fullName evidence="1">Uncharacterized protein</fullName>
    </submittedName>
</protein>
<dbReference type="EMBL" id="CAVN010000085">
    <property type="protein sequence ID" value="CDF57229.1"/>
    <property type="molecule type" value="Genomic_DNA"/>
</dbReference>
<comment type="caution">
    <text evidence="1">The sequence shown here is derived from an EMBL/GenBank/DDBJ whole genome shotgun (WGS) entry which is preliminary data.</text>
</comment>
<gene>
    <name evidence="1" type="ORF">TCEL_00124</name>
</gene>
<evidence type="ECO:0000313" key="2">
    <source>
        <dbReference type="Proteomes" id="UP000014923"/>
    </source>
</evidence>
<dbReference type="Proteomes" id="UP000014923">
    <property type="component" value="Unassembled WGS sequence"/>
</dbReference>
<proteinExistence type="predicted"/>
<sequence length="46" mass="5747">MSWHYHNFLSNLIIAYLHEYLRDLKKIEDVNKKFKNSKHKIIVDFR</sequence>
<dbReference type="AlphaFoldDB" id="R7RMG1"/>
<name>R7RMG1_9CLOT</name>
<evidence type="ECO:0000313" key="1">
    <source>
        <dbReference type="EMBL" id="CDF57229.1"/>
    </source>
</evidence>
<organism evidence="1 2">
    <name type="scientific">Thermobrachium celere DSM 8682</name>
    <dbReference type="NCBI Taxonomy" id="941824"/>
    <lineage>
        <taxon>Bacteria</taxon>
        <taxon>Bacillati</taxon>
        <taxon>Bacillota</taxon>
        <taxon>Clostridia</taxon>
        <taxon>Eubacteriales</taxon>
        <taxon>Clostridiaceae</taxon>
        <taxon>Thermobrachium</taxon>
    </lineage>
</organism>
<accession>R7RMG1</accession>
<keyword evidence="2" id="KW-1185">Reference proteome</keyword>
<dbReference type="HOGENOM" id="CLU_3190084_0_0_9"/>